<dbReference type="OrthoDB" id="115213at2"/>
<dbReference type="Pfam" id="PF08818">
    <property type="entry name" value="DUF1801"/>
    <property type="match status" value="1"/>
</dbReference>
<evidence type="ECO:0000313" key="2">
    <source>
        <dbReference type="EMBL" id="KRL12753.1"/>
    </source>
</evidence>
<dbReference type="STRING" id="1423792.FD09_GL002739"/>
<name>A0A0R1MXJ0_9LACO</name>
<accession>A0A0R1MXJ0</accession>
<sequence length="116" mass="12955">MLESTIIEEYILAQTKDIQPRLTSVYHTIKAVMPDAAEKISYQMPTFWQHRNLIHFAAFKNHIGLYPGGTATTVFADQLTGYKTGKGSIQLPNDAPLPLALITDIARWCLAHNTQA</sequence>
<feature type="domain" description="YdhG-like" evidence="1">
    <location>
        <begin position="20"/>
        <end position="107"/>
    </location>
</feature>
<proteinExistence type="predicted"/>
<evidence type="ECO:0000259" key="1">
    <source>
        <dbReference type="Pfam" id="PF08818"/>
    </source>
</evidence>
<dbReference type="EMBL" id="AZEC01000006">
    <property type="protein sequence ID" value="KRL12753.1"/>
    <property type="molecule type" value="Genomic_DNA"/>
</dbReference>
<reference evidence="2 3" key="1">
    <citation type="journal article" date="2015" name="Genome Announc.">
        <title>Expanding the biotechnology potential of lactobacilli through comparative genomics of 213 strains and associated genera.</title>
        <authorList>
            <person name="Sun Z."/>
            <person name="Harris H.M."/>
            <person name="McCann A."/>
            <person name="Guo C."/>
            <person name="Argimon S."/>
            <person name="Zhang W."/>
            <person name="Yang X."/>
            <person name="Jeffery I.B."/>
            <person name="Cooney J.C."/>
            <person name="Kagawa T.F."/>
            <person name="Liu W."/>
            <person name="Song Y."/>
            <person name="Salvetti E."/>
            <person name="Wrobel A."/>
            <person name="Rasinkangas P."/>
            <person name="Parkhill J."/>
            <person name="Rea M.C."/>
            <person name="O'Sullivan O."/>
            <person name="Ritari J."/>
            <person name="Douillard F.P."/>
            <person name="Paul Ross R."/>
            <person name="Yang R."/>
            <person name="Briner A.E."/>
            <person name="Felis G.E."/>
            <person name="de Vos W.M."/>
            <person name="Barrangou R."/>
            <person name="Klaenhammer T.R."/>
            <person name="Caufield P.W."/>
            <person name="Cui Y."/>
            <person name="Zhang H."/>
            <person name="O'Toole P.W."/>
        </authorList>
    </citation>
    <scope>NUCLEOTIDE SEQUENCE [LARGE SCALE GENOMIC DNA]</scope>
    <source>
        <strain evidence="2 3">DSM 12744</strain>
    </source>
</reference>
<protein>
    <recommendedName>
        <fullName evidence="1">YdhG-like domain-containing protein</fullName>
    </recommendedName>
</protein>
<dbReference type="Proteomes" id="UP000051330">
    <property type="component" value="Unassembled WGS sequence"/>
</dbReference>
<evidence type="ECO:0000313" key="3">
    <source>
        <dbReference type="Proteomes" id="UP000051330"/>
    </source>
</evidence>
<keyword evidence="3" id="KW-1185">Reference proteome</keyword>
<comment type="caution">
    <text evidence="2">The sequence shown here is derived from an EMBL/GenBank/DDBJ whole genome shotgun (WGS) entry which is preliminary data.</text>
</comment>
<dbReference type="InterPro" id="IPR014922">
    <property type="entry name" value="YdhG-like"/>
</dbReference>
<gene>
    <name evidence="2" type="ORF">FD09_GL002739</name>
</gene>
<dbReference type="SUPFAM" id="SSF159888">
    <property type="entry name" value="YdhG-like"/>
    <property type="match status" value="1"/>
</dbReference>
<dbReference type="RefSeq" id="WP_057820319.1">
    <property type="nucleotide sequence ID" value="NZ_AZEC01000006.1"/>
</dbReference>
<dbReference type="PATRIC" id="fig|1423792.3.peg.2800"/>
<dbReference type="AlphaFoldDB" id="A0A0R1MXJ0"/>
<dbReference type="Gene3D" id="3.90.1150.200">
    <property type="match status" value="1"/>
</dbReference>
<organism evidence="2 3">
    <name type="scientific">Schleiferilactobacillus perolens DSM 12744</name>
    <dbReference type="NCBI Taxonomy" id="1423792"/>
    <lineage>
        <taxon>Bacteria</taxon>
        <taxon>Bacillati</taxon>
        <taxon>Bacillota</taxon>
        <taxon>Bacilli</taxon>
        <taxon>Lactobacillales</taxon>
        <taxon>Lactobacillaceae</taxon>
        <taxon>Schleiferilactobacillus</taxon>
    </lineage>
</organism>